<evidence type="ECO:0000256" key="2">
    <source>
        <dbReference type="ARBA" id="ARBA00001974"/>
    </source>
</evidence>
<sequence length="691" mass="77831">MEYPTHLETPSSPVHTAKTLAYERSKASFSVKDMAEFIMTKDYLERKDKVMRIFRAEPENFDRSNTYFQSRKEKLDAAFRSEKRLIELMKEGKISHEDTVVTITLLGEIGPLGLHRLMFIPTLEAQASDEQQEVFLKQARNYEIIGCYAQTEIGHGSNLKGLETTATFIEETDEFEINSPTLTSTKWWVGSLGITCTHAMVMVQLYIKGKHYGIRPILVPIRSTETHKPLPGVTVGDVGPKFGANTIDNGFVIFDHVRVPRFNLLQRYINVARDGTVTIPKDADPKIIFGIMVATRVDIVYNMSHDIIKAATIGARYTSVRRQLTDKADKAPVPEGSESPILDYSMVQYRLIPVVAKAYAMLATTHIIFDKYNKYMDQVSKGDFSMMKEIHATSCALKRWTTESCVQGIETCKNICGGHGFSQFSGLNELYVNTYPNVTWEGDNYVLCQQTAQYLIKTIKAIRAGKRVEDNGSTGFLKQYVSGKLVKSQFSRMSVSQLAASPDAQLELLAYRAAAMADDMLVGMEKRGRTWNQSLVKMPRLSDAYCDYIVASYFRQHIESLPKNSPLRPALYQLGSVLFLYTLANTTGDLLRLPGNLFTSEWADDIEPELLKTTEIIREQAVPLVDAFEVPDERLNSALGRSDGQVYENYLKMAMSDPINSGETADKIRQLWWDQYLGPVVKGNGNLASRL</sequence>
<dbReference type="OrthoDB" id="538336at2759"/>
<dbReference type="Gene3D" id="1.20.140.10">
    <property type="entry name" value="Butyryl-CoA Dehydrogenase, subunit A, domain 3"/>
    <property type="match status" value="2"/>
</dbReference>
<feature type="domain" description="Acyl-coenzyme A oxidase N-terminal" evidence="17">
    <location>
        <begin position="31"/>
        <end position="145"/>
    </location>
</feature>
<dbReference type="InterPro" id="IPR002655">
    <property type="entry name" value="Acyl-CoA_oxidase_C"/>
</dbReference>
<keyword evidence="10" id="KW-0443">Lipid metabolism</keyword>
<dbReference type="InterPro" id="IPR036250">
    <property type="entry name" value="AcylCo_DH-like_C"/>
</dbReference>
<comment type="subcellular location">
    <subcellularLocation>
        <location evidence="3">Peroxisome</location>
    </subcellularLocation>
</comment>
<proteinExistence type="inferred from homology"/>
<dbReference type="FunFam" id="2.40.110.10:FF:000003">
    <property type="entry name" value="Acyl-coenzyme A oxidase"/>
    <property type="match status" value="1"/>
</dbReference>
<feature type="domain" description="Acyl-CoA oxidase/dehydrogenase middle" evidence="16">
    <location>
        <begin position="147"/>
        <end position="257"/>
    </location>
</feature>
<dbReference type="Proteomes" id="UP001150538">
    <property type="component" value="Unassembled WGS sequence"/>
</dbReference>
<comment type="pathway">
    <text evidence="4">Lipid metabolism; peroxisomal fatty acid beta-oxidation.</text>
</comment>
<dbReference type="InterPro" id="IPR029320">
    <property type="entry name" value="Acyl-CoA_ox_N"/>
</dbReference>
<keyword evidence="8" id="KW-0276">Fatty acid metabolism</keyword>
<evidence type="ECO:0000256" key="11">
    <source>
        <dbReference type="ARBA" id="ARBA00023140"/>
    </source>
</evidence>
<evidence type="ECO:0000256" key="3">
    <source>
        <dbReference type="ARBA" id="ARBA00004275"/>
    </source>
</evidence>
<evidence type="ECO:0000313" key="19">
    <source>
        <dbReference type="EMBL" id="KAJ1919968.1"/>
    </source>
</evidence>
<dbReference type="InterPro" id="IPR009100">
    <property type="entry name" value="AcylCoA_DH/oxidase_NM_dom_sf"/>
</dbReference>
<evidence type="ECO:0000259" key="15">
    <source>
        <dbReference type="Pfam" id="PF01756"/>
    </source>
</evidence>
<dbReference type="GO" id="GO:0003997">
    <property type="term" value="F:acyl-CoA oxidase activity"/>
    <property type="evidence" value="ECO:0007669"/>
    <property type="project" value="UniProtKB-EC"/>
</dbReference>
<evidence type="ECO:0000256" key="7">
    <source>
        <dbReference type="ARBA" id="ARBA00022827"/>
    </source>
</evidence>
<dbReference type="Pfam" id="PF22924">
    <property type="entry name" value="ACOX_C_alpha1"/>
    <property type="match status" value="1"/>
</dbReference>
<comment type="caution">
    <text evidence="19">The sequence shown here is derived from an EMBL/GenBank/DDBJ whole genome shotgun (WGS) entry which is preliminary data.</text>
</comment>
<name>A0A9W8DV42_9FUNG</name>
<dbReference type="PANTHER" id="PTHR10909">
    <property type="entry name" value="ELECTRON TRANSPORT OXIDOREDUCTASE"/>
    <property type="match status" value="1"/>
</dbReference>
<dbReference type="Gene3D" id="1.10.540.10">
    <property type="entry name" value="Acyl-CoA dehydrogenase/oxidase, N-terminal domain"/>
    <property type="match status" value="1"/>
</dbReference>
<evidence type="ECO:0000256" key="13">
    <source>
        <dbReference type="PIRSR" id="PIRSR000168-1"/>
    </source>
</evidence>
<dbReference type="GO" id="GO:0005504">
    <property type="term" value="F:fatty acid binding"/>
    <property type="evidence" value="ECO:0007669"/>
    <property type="project" value="TreeGrafter"/>
</dbReference>
<feature type="active site" description="Proton acceptor" evidence="13">
    <location>
        <position position="441"/>
    </location>
</feature>
<evidence type="ECO:0000259" key="16">
    <source>
        <dbReference type="Pfam" id="PF02770"/>
    </source>
</evidence>
<feature type="binding site" evidence="14">
    <location>
        <position position="151"/>
    </location>
    <ligand>
        <name>FAD</name>
        <dbReference type="ChEBI" id="CHEBI:57692"/>
    </ligand>
</feature>
<dbReference type="Gene3D" id="2.40.110.10">
    <property type="entry name" value="Butyryl-CoA Dehydrogenase, subunit A, domain 2"/>
    <property type="match status" value="1"/>
</dbReference>
<dbReference type="Pfam" id="PF02770">
    <property type="entry name" value="Acyl-CoA_dh_M"/>
    <property type="match status" value="1"/>
</dbReference>
<dbReference type="GO" id="GO:0071949">
    <property type="term" value="F:FAD binding"/>
    <property type="evidence" value="ECO:0007669"/>
    <property type="project" value="InterPro"/>
</dbReference>
<evidence type="ECO:0000259" key="17">
    <source>
        <dbReference type="Pfam" id="PF14749"/>
    </source>
</evidence>
<evidence type="ECO:0000256" key="4">
    <source>
        <dbReference type="ARBA" id="ARBA00004846"/>
    </source>
</evidence>
<comment type="cofactor">
    <cofactor evidence="2">
        <name>FAD</name>
        <dbReference type="ChEBI" id="CHEBI:57692"/>
    </cofactor>
</comment>
<comment type="catalytic activity">
    <reaction evidence="1">
        <text>a 2,3-saturated acyl-CoA + O2 = a (2E)-enoyl-CoA + H2O2</text>
        <dbReference type="Rhea" id="RHEA:38959"/>
        <dbReference type="ChEBI" id="CHEBI:15379"/>
        <dbReference type="ChEBI" id="CHEBI:16240"/>
        <dbReference type="ChEBI" id="CHEBI:58856"/>
        <dbReference type="ChEBI" id="CHEBI:65111"/>
        <dbReference type="EC" id="1.3.3.6"/>
    </reaction>
</comment>
<feature type="binding site" evidence="14">
    <location>
        <position position="190"/>
    </location>
    <ligand>
        <name>FAD</name>
        <dbReference type="ChEBI" id="CHEBI:57692"/>
    </ligand>
</feature>
<evidence type="ECO:0000256" key="1">
    <source>
        <dbReference type="ARBA" id="ARBA00001201"/>
    </source>
</evidence>
<evidence type="ECO:0000256" key="9">
    <source>
        <dbReference type="ARBA" id="ARBA00023002"/>
    </source>
</evidence>
<evidence type="ECO:0000256" key="5">
    <source>
        <dbReference type="ARBA" id="ARBA00006288"/>
    </source>
</evidence>
<keyword evidence="6 12" id="KW-0285">Flavoprotein</keyword>
<evidence type="ECO:0000256" key="14">
    <source>
        <dbReference type="PIRSR" id="PIRSR000168-2"/>
    </source>
</evidence>
<keyword evidence="11" id="KW-0576">Peroxisome</keyword>
<dbReference type="InterPro" id="IPR012258">
    <property type="entry name" value="Acyl-CoA_oxidase"/>
</dbReference>
<dbReference type="AlphaFoldDB" id="A0A9W8DV42"/>
<evidence type="ECO:0000256" key="6">
    <source>
        <dbReference type="ARBA" id="ARBA00022630"/>
    </source>
</evidence>
<dbReference type="EMBL" id="JANBPU010000019">
    <property type="protein sequence ID" value="KAJ1919968.1"/>
    <property type="molecule type" value="Genomic_DNA"/>
</dbReference>
<evidence type="ECO:0000256" key="12">
    <source>
        <dbReference type="PIRNR" id="PIRNR000168"/>
    </source>
</evidence>
<dbReference type="InterPro" id="IPR006091">
    <property type="entry name" value="Acyl-CoA_Oxase/DH_mid-dom"/>
</dbReference>
<comment type="similarity">
    <text evidence="5 12">Belongs to the acyl-CoA oxidase family.</text>
</comment>
<feature type="domain" description="Acyl-CoA oxidase C-terminal" evidence="15">
    <location>
        <begin position="504"/>
        <end position="681"/>
    </location>
</feature>
<gene>
    <name evidence="19" type="ORF">H4219_001629</name>
</gene>
<feature type="domain" description="Acyl-CoA oxidase C-alpha1" evidence="18">
    <location>
        <begin position="289"/>
        <end position="456"/>
    </location>
</feature>
<dbReference type="PANTHER" id="PTHR10909:SF250">
    <property type="entry name" value="PEROXISOMAL ACYL-COENZYME A OXIDASE 1"/>
    <property type="match status" value="1"/>
</dbReference>
<dbReference type="SUPFAM" id="SSF47203">
    <property type="entry name" value="Acyl-CoA dehydrogenase C-terminal domain-like"/>
    <property type="match status" value="2"/>
</dbReference>
<dbReference type="InterPro" id="IPR046373">
    <property type="entry name" value="Acyl-CoA_Oxase/DH_mid-dom_sf"/>
</dbReference>
<reference evidence="19" key="1">
    <citation type="submission" date="2022-07" db="EMBL/GenBank/DDBJ databases">
        <title>Phylogenomic reconstructions and comparative analyses of Kickxellomycotina fungi.</title>
        <authorList>
            <person name="Reynolds N.K."/>
            <person name="Stajich J.E."/>
            <person name="Barry K."/>
            <person name="Grigoriev I.V."/>
            <person name="Crous P."/>
            <person name="Smith M.E."/>
        </authorList>
    </citation>
    <scope>NUCLEOTIDE SEQUENCE</scope>
    <source>
        <strain evidence="19">NBRC 100468</strain>
    </source>
</reference>
<dbReference type="InterPro" id="IPR037069">
    <property type="entry name" value="AcylCoA_DH/ox_N_sf"/>
</dbReference>
<keyword evidence="20" id="KW-1185">Reference proteome</keyword>
<protein>
    <recommendedName>
        <fullName evidence="12">Acyl-coenzyme A oxidase</fullName>
    </recommendedName>
</protein>
<dbReference type="InterPro" id="IPR055060">
    <property type="entry name" value="ACOX_C_alpha1"/>
</dbReference>
<accession>A0A9W8DV42</accession>
<evidence type="ECO:0000256" key="8">
    <source>
        <dbReference type="ARBA" id="ARBA00022832"/>
    </source>
</evidence>
<dbReference type="PIRSF" id="PIRSF000168">
    <property type="entry name" value="Acyl-CoA_oxidase"/>
    <property type="match status" value="1"/>
</dbReference>
<evidence type="ECO:0000259" key="18">
    <source>
        <dbReference type="Pfam" id="PF22924"/>
    </source>
</evidence>
<keyword evidence="9" id="KW-0560">Oxidoreductase</keyword>
<dbReference type="Pfam" id="PF14749">
    <property type="entry name" value="Acyl-CoA_ox_N"/>
    <property type="match status" value="1"/>
</dbReference>
<evidence type="ECO:0000313" key="20">
    <source>
        <dbReference type="Proteomes" id="UP001150538"/>
    </source>
</evidence>
<dbReference type="GO" id="GO:0033540">
    <property type="term" value="P:fatty acid beta-oxidation using acyl-CoA oxidase"/>
    <property type="evidence" value="ECO:0007669"/>
    <property type="project" value="TreeGrafter"/>
</dbReference>
<dbReference type="Pfam" id="PF01756">
    <property type="entry name" value="ACOX"/>
    <property type="match status" value="1"/>
</dbReference>
<keyword evidence="7 12" id="KW-0274">FAD</keyword>
<dbReference type="FunFam" id="1.20.140.10:FF:000015">
    <property type="entry name" value="Acyl-coenzyme A oxidase"/>
    <property type="match status" value="1"/>
</dbReference>
<dbReference type="SUPFAM" id="SSF56645">
    <property type="entry name" value="Acyl-CoA dehydrogenase NM domain-like"/>
    <property type="match status" value="1"/>
</dbReference>
<evidence type="ECO:0000256" key="10">
    <source>
        <dbReference type="ARBA" id="ARBA00023098"/>
    </source>
</evidence>
<organism evidence="19 20">
    <name type="scientific">Mycoemilia scoparia</name>
    <dbReference type="NCBI Taxonomy" id="417184"/>
    <lineage>
        <taxon>Eukaryota</taxon>
        <taxon>Fungi</taxon>
        <taxon>Fungi incertae sedis</taxon>
        <taxon>Zoopagomycota</taxon>
        <taxon>Kickxellomycotina</taxon>
        <taxon>Kickxellomycetes</taxon>
        <taxon>Kickxellales</taxon>
        <taxon>Kickxellaceae</taxon>
        <taxon>Mycoemilia</taxon>
    </lineage>
</organism>
<dbReference type="GO" id="GO:0005777">
    <property type="term" value="C:peroxisome"/>
    <property type="evidence" value="ECO:0007669"/>
    <property type="project" value="UniProtKB-SubCell"/>
</dbReference>
<dbReference type="GO" id="GO:0055088">
    <property type="term" value="P:lipid homeostasis"/>
    <property type="evidence" value="ECO:0007669"/>
    <property type="project" value="TreeGrafter"/>
</dbReference>